<name>L9ZCR5_9EURY</name>
<dbReference type="Proteomes" id="UP000011618">
    <property type="component" value="Unassembled WGS sequence"/>
</dbReference>
<comment type="caution">
    <text evidence="1">The sequence shown here is derived from an EMBL/GenBank/DDBJ whole genome shotgun (WGS) entry which is preliminary data.</text>
</comment>
<accession>L9ZCR5</accession>
<organism evidence="1 2">
    <name type="scientific">Natrinema pallidum DSM 3751</name>
    <dbReference type="NCBI Taxonomy" id="1227495"/>
    <lineage>
        <taxon>Archaea</taxon>
        <taxon>Methanobacteriati</taxon>
        <taxon>Methanobacteriota</taxon>
        <taxon>Stenosarchaea group</taxon>
        <taxon>Halobacteria</taxon>
        <taxon>Halobacteriales</taxon>
        <taxon>Natrialbaceae</taxon>
        <taxon>Natrinema</taxon>
    </lineage>
</organism>
<sequence>MDDIEGQVILDVQKLAGGEHEVLEWEVDVPSESVVLELGDGSLLIPVNDTEANRPGIFQTKGVDQWDDLTGSMITNLAPMSVEAMEYRDWDSFGYRPPVLTLDTGEHLYPVADPEGNQFGVLFRVQDDETFIVDFEPATGK</sequence>
<dbReference type="AlphaFoldDB" id="L9ZCR5"/>
<evidence type="ECO:0000313" key="2">
    <source>
        <dbReference type="Proteomes" id="UP000011618"/>
    </source>
</evidence>
<dbReference type="RefSeq" id="WP_006183615.1">
    <property type="nucleotide sequence ID" value="NZ_AOII01000004.1"/>
</dbReference>
<proteinExistence type="predicted"/>
<gene>
    <name evidence="1" type="ORF">C487_00145</name>
</gene>
<evidence type="ECO:0000313" key="1">
    <source>
        <dbReference type="EMBL" id="ELY84189.1"/>
    </source>
</evidence>
<dbReference type="OrthoDB" id="203786at2157"/>
<reference evidence="1 2" key="1">
    <citation type="journal article" date="2014" name="PLoS Genet.">
        <title>Phylogenetically driven sequencing of extremely halophilic archaea reveals strategies for static and dynamic osmo-response.</title>
        <authorList>
            <person name="Becker E.A."/>
            <person name="Seitzer P.M."/>
            <person name="Tritt A."/>
            <person name="Larsen D."/>
            <person name="Krusor M."/>
            <person name="Yao A.I."/>
            <person name="Wu D."/>
            <person name="Madern D."/>
            <person name="Eisen J.A."/>
            <person name="Darling A.E."/>
            <person name="Facciotti M.T."/>
        </authorList>
    </citation>
    <scope>NUCLEOTIDE SEQUENCE [LARGE SCALE GENOMIC DNA]</scope>
    <source>
        <strain evidence="1 2">DSM 3751</strain>
    </source>
</reference>
<dbReference type="EMBL" id="AOII01000004">
    <property type="protein sequence ID" value="ELY84189.1"/>
    <property type="molecule type" value="Genomic_DNA"/>
</dbReference>
<protein>
    <submittedName>
        <fullName evidence="1">Uncharacterized protein</fullName>
    </submittedName>
</protein>